<sequence>MKEGWEVRTVEEVDNAVSAEIPNGETEHEVHAAVTSFMLHRNCGIKSPNSPCMCDGKYSERIPKIVILKIARYSERIPKTSMEVNGYPSCRRRNCTTVEVNGEVYSDEWVIPTNLYILTKFHCHMNLEICGTISVVKYLYKYNYKGPDRARINTESKLDGERNPVVDEIKQHLNI</sequence>
<proteinExistence type="predicted"/>
<protein>
    <submittedName>
        <fullName evidence="1">Uncharacterized protein</fullName>
    </submittedName>
</protein>
<evidence type="ECO:0000313" key="2">
    <source>
        <dbReference type="Proteomes" id="UP000053676"/>
    </source>
</evidence>
<dbReference type="OMA" id="YSERIPK"/>
<dbReference type="PANTHER" id="PTHR10492:SF57">
    <property type="entry name" value="ATP-DEPENDENT DNA HELICASE"/>
    <property type="match status" value="1"/>
</dbReference>
<accession>W2TL85</accession>
<dbReference type="PANTHER" id="PTHR10492">
    <property type="match status" value="1"/>
</dbReference>
<dbReference type="Proteomes" id="UP000053676">
    <property type="component" value="Unassembled WGS sequence"/>
</dbReference>
<dbReference type="OrthoDB" id="10055660at2759"/>
<evidence type="ECO:0000313" key="1">
    <source>
        <dbReference type="EMBL" id="ETN82553.1"/>
    </source>
</evidence>
<dbReference type="CTD" id="25347918"/>
<dbReference type="GeneID" id="25347918"/>
<dbReference type="STRING" id="51031.W2TL85"/>
<dbReference type="EMBL" id="KI658433">
    <property type="protein sequence ID" value="ETN82553.1"/>
    <property type="molecule type" value="Genomic_DNA"/>
</dbReference>
<keyword evidence="2" id="KW-1185">Reference proteome</keyword>
<reference evidence="2" key="1">
    <citation type="journal article" date="2014" name="Nat. Genet.">
        <title>Genome of the human hookworm Necator americanus.</title>
        <authorList>
            <person name="Tang Y.T."/>
            <person name="Gao X."/>
            <person name="Rosa B.A."/>
            <person name="Abubucker S."/>
            <person name="Hallsworth-Pepin K."/>
            <person name="Martin J."/>
            <person name="Tyagi R."/>
            <person name="Heizer E."/>
            <person name="Zhang X."/>
            <person name="Bhonagiri-Palsikar V."/>
            <person name="Minx P."/>
            <person name="Warren W.C."/>
            <person name="Wang Q."/>
            <person name="Zhan B."/>
            <person name="Hotez P.J."/>
            <person name="Sternberg P.W."/>
            <person name="Dougall A."/>
            <person name="Gaze S.T."/>
            <person name="Mulvenna J."/>
            <person name="Sotillo J."/>
            <person name="Ranganathan S."/>
            <person name="Rabelo E.M."/>
            <person name="Wilson R.K."/>
            <person name="Felgner P.L."/>
            <person name="Bethony J."/>
            <person name="Hawdon J.M."/>
            <person name="Gasser R.B."/>
            <person name="Loukas A."/>
            <person name="Mitreva M."/>
        </authorList>
    </citation>
    <scope>NUCLEOTIDE SEQUENCE [LARGE SCALE GENOMIC DNA]</scope>
</reference>
<name>W2TL85_NECAM</name>
<dbReference type="AlphaFoldDB" id="W2TL85"/>
<dbReference type="KEGG" id="nai:NECAME_07888"/>
<gene>
    <name evidence="1" type="ORF">NECAME_07888</name>
</gene>
<organism evidence="1 2">
    <name type="scientific">Necator americanus</name>
    <name type="common">Human hookworm</name>
    <dbReference type="NCBI Taxonomy" id="51031"/>
    <lineage>
        <taxon>Eukaryota</taxon>
        <taxon>Metazoa</taxon>
        <taxon>Ecdysozoa</taxon>
        <taxon>Nematoda</taxon>
        <taxon>Chromadorea</taxon>
        <taxon>Rhabditida</taxon>
        <taxon>Rhabditina</taxon>
        <taxon>Rhabditomorpha</taxon>
        <taxon>Strongyloidea</taxon>
        <taxon>Ancylostomatidae</taxon>
        <taxon>Bunostominae</taxon>
        <taxon>Necator</taxon>
    </lineage>
</organism>